<proteinExistence type="predicted"/>
<dbReference type="EMBL" id="SIRL01000016">
    <property type="protein sequence ID" value="TBN46787.1"/>
    <property type="molecule type" value="Genomic_DNA"/>
</dbReference>
<dbReference type="Proteomes" id="UP000292859">
    <property type="component" value="Unassembled WGS sequence"/>
</dbReference>
<feature type="transmembrane region" description="Helical" evidence="1">
    <location>
        <begin position="80"/>
        <end position="113"/>
    </location>
</feature>
<feature type="domain" description="DUF1468" evidence="2">
    <location>
        <begin position="17"/>
        <end position="149"/>
    </location>
</feature>
<feature type="transmembrane region" description="Helical" evidence="1">
    <location>
        <begin position="47"/>
        <end position="68"/>
    </location>
</feature>
<accession>A0A238YEP0</accession>
<evidence type="ECO:0000313" key="4">
    <source>
        <dbReference type="EMBL" id="TBN46787.1"/>
    </source>
</evidence>
<evidence type="ECO:0000259" key="2">
    <source>
        <dbReference type="Pfam" id="PF07331"/>
    </source>
</evidence>
<feature type="transmembrane region" description="Helical" evidence="1">
    <location>
        <begin position="125"/>
        <end position="145"/>
    </location>
</feature>
<reference evidence="5" key="1">
    <citation type="submission" date="2017-06" db="EMBL/GenBank/DDBJ databases">
        <authorList>
            <person name="Varghese N."/>
            <person name="Submissions S."/>
        </authorList>
    </citation>
    <scope>NUCLEOTIDE SEQUENCE [LARGE SCALE GENOMIC DNA]</scope>
    <source>
        <strain evidence="5">DSM 26170</strain>
    </source>
</reference>
<name>A0A238YEP0_9RHOB</name>
<organism evidence="3 5">
    <name type="scientific">Paracoccus sediminis</name>
    <dbReference type="NCBI Taxonomy" id="1214787"/>
    <lineage>
        <taxon>Bacteria</taxon>
        <taxon>Pseudomonadati</taxon>
        <taxon>Pseudomonadota</taxon>
        <taxon>Alphaproteobacteria</taxon>
        <taxon>Rhodobacterales</taxon>
        <taxon>Paracoccaceae</taxon>
        <taxon>Paracoccus</taxon>
    </lineage>
</organism>
<dbReference type="OrthoDB" id="5186924at2"/>
<dbReference type="RefSeq" id="WP_089389251.1">
    <property type="nucleotide sequence ID" value="NZ_FZNM01000017.1"/>
</dbReference>
<reference evidence="4 6" key="3">
    <citation type="submission" date="2019-02" db="EMBL/GenBank/DDBJ databases">
        <authorList>
            <person name="Zhang G."/>
        </authorList>
    </citation>
    <scope>NUCLEOTIDE SEQUENCE [LARGE SCALE GENOMIC DNA]</scope>
    <source>
        <strain evidence="4 6">CMB17</strain>
    </source>
</reference>
<keyword evidence="1" id="KW-1133">Transmembrane helix</keyword>
<sequence length="153" mass="15836">MARPTATGTGDRPDLLSAGLFIGLGGLGLFMARGLDTGTLAQMGPGFLPRVVCVLLIAVGLAVGIPALRRPVQAIDAIRLRPLLVITVAIVGFAYAATHLGFVLASLWLIVAGSLADPGGNWRHILLLAAGLTLFGALVFVYGLGVQVPLWPF</sequence>
<dbReference type="EMBL" id="FZNM01000017">
    <property type="protein sequence ID" value="SNR69211.1"/>
    <property type="molecule type" value="Genomic_DNA"/>
</dbReference>
<evidence type="ECO:0000313" key="5">
    <source>
        <dbReference type="Proteomes" id="UP000198409"/>
    </source>
</evidence>
<gene>
    <name evidence="4" type="ORF">EYF88_16010</name>
    <name evidence="3" type="ORF">SAMN06265378_11752</name>
</gene>
<dbReference type="Proteomes" id="UP000198409">
    <property type="component" value="Unassembled WGS sequence"/>
</dbReference>
<feature type="transmembrane region" description="Helical" evidence="1">
    <location>
        <begin position="15"/>
        <end position="35"/>
    </location>
</feature>
<dbReference type="Pfam" id="PF07331">
    <property type="entry name" value="TctB"/>
    <property type="match status" value="1"/>
</dbReference>
<protein>
    <submittedName>
        <fullName evidence="3">Tripartite tricarboxylate transporter TctB family protein</fullName>
    </submittedName>
</protein>
<evidence type="ECO:0000313" key="3">
    <source>
        <dbReference type="EMBL" id="SNR69211.1"/>
    </source>
</evidence>
<dbReference type="AlphaFoldDB" id="A0A238YEP0"/>
<keyword evidence="6" id="KW-1185">Reference proteome</keyword>
<evidence type="ECO:0000256" key="1">
    <source>
        <dbReference type="SAM" id="Phobius"/>
    </source>
</evidence>
<keyword evidence="1" id="KW-0812">Transmembrane</keyword>
<keyword evidence="1" id="KW-0472">Membrane</keyword>
<evidence type="ECO:0000313" key="6">
    <source>
        <dbReference type="Proteomes" id="UP000292859"/>
    </source>
</evidence>
<dbReference type="InterPro" id="IPR009936">
    <property type="entry name" value="DUF1468"/>
</dbReference>
<reference evidence="3" key="2">
    <citation type="submission" date="2017-06" db="EMBL/GenBank/DDBJ databases">
        <authorList>
            <person name="Kim H.J."/>
            <person name="Triplett B.A."/>
        </authorList>
    </citation>
    <scope>NUCLEOTIDE SEQUENCE [LARGE SCALE GENOMIC DNA]</scope>
    <source>
        <strain evidence="3">DSM 26170</strain>
    </source>
</reference>